<dbReference type="PATRIC" id="fig|1114856.3.peg.4802"/>
<dbReference type="Proteomes" id="UP000011599">
    <property type="component" value="Unassembled WGS sequence"/>
</dbReference>
<dbReference type="STRING" id="1114856.GCA_000383975_04687"/>
<dbReference type="RefSeq" id="WP_006092970.1">
    <property type="nucleotide sequence ID" value="NZ_AOHW01000056.1"/>
</dbReference>
<gene>
    <name evidence="2" type="ORF">C496_23271</name>
</gene>
<evidence type="ECO:0000313" key="2">
    <source>
        <dbReference type="EMBL" id="ELY35549.1"/>
    </source>
</evidence>
<protein>
    <submittedName>
        <fullName evidence="2">Uncharacterized protein</fullName>
    </submittedName>
</protein>
<reference evidence="2 3" key="1">
    <citation type="journal article" date="2014" name="PLoS Genet.">
        <title>Phylogenetically driven sequencing of extremely halophilic archaea reveals strategies for static and dynamic osmo-response.</title>
        <authorList>
            <person name="Becker E.A."/>
            <person name="Seitzer P.M."/>
            <person name="Tritt A."/>
            <person name="Larsen D."/>
            <person name="Krusor M."/>
            <person name="Yao A.I."/>
            <person name="Wu D."/>
            <person name="Madern D."/>
            <person name="Eisen J.A."/>
            <person name="Darling A.E."/>
            <person name="Facciotti M.T."/>
        </authorList>
    </citation>
    <scope>NUCLEOTIDE SEQUENCE [LARGE SCALE GENOMIC DNA]</scope>
    <source>
        <strain evidence="2 3">GA33</strain>
    </source>
</reference>
<name>L9VER7_9EURY</name>
<evidence type="ECO:0000256" key="1">
    <source>
        <dbReference type="SAM" id="MobiDB-lite"/>
    </source>
</evidence>
<feature type="region of interest" description="Disordered" evidence="1">
    <location>
        <begin position="1"/>
        <end position="31"/>
    </location>
</feature>
<evidence type="ECO:0000313" key="3">
    <source>
        <dbReference type="Proteomes" id="UP000011599"/>
    </source>
</evidence>
<organism evidence="2 3">
    <name type="scientific">Natronorubrum tibetense GA33</name>
    <dbReference type="NCBI Taxonomy" id="1114856"/>
    <lineage>
        <taxon>Archaea</taxon>
        <taxon>Methanobacteriati</taxon>
        <taxon>Methanobacteriota</taxon>
        <taxon>Stenosarchaea group</taxon>
        <taxon>Halobacteria</taxon>
        <taxon>Halobacteriales</taxon>
        <taxon>Natrialbaceae</taxon>
        <taxon>Natronorubrum</taxon>
    </lineage>
</organism>
<accession>L9VER7</accession>
<comment type="caution">
    <text evidence="2">The sequence shown here is derived from an EMBL/GenBank/DDBJ whole genome shotgun (WGS) entry which is preliminary data.</text>
</comment>
<sequence>MGSTIPTPTDDKARETIGDATPGSLELDPTDDGFKAAMRQAIIDEELDDEALEVMTEISEAKYTFTCICTCKCTLSC</sequence>
<keyword evidence="3" id="KW-1185">Reference proteome</keyword>
<dbReference type="EMBL" id="AOHW01000056">
    <property type="protein sequence ID" value="ELY35549.1"/>
    <property type="molecule type" value="Genomic_DNA"/>
</dbReference>
<dbReference type="AlphaFoldDB" id="L9VER7"/>
<proteinExistence type="predicted"/>